<dbReference type="Proteomes" id="UP000321514">
    <property type="component" value="Unassembled WGS sequence"/>
</dbReference>
<keyword evidence="1" id="KW-0472">Membrane</keyword>
<evidence type="ECO:0000313" key="5">
    <source>
        <dbReference type="Proteomes" id="UP000183760"/>
    </source>
</evidence>
<dbReference type="Proteomes" id="UP000183760">
    <property type="component" value="Unassembled WGS sequence"/>
</dbReference>
<dbReference type="RefSeq" id="WP_074958320.1">
    <property type="nucleotide sequence ID" value="NZ_BJXR01000072.1"/>
</dbReference>
<evidence type="ECO:0000313" key="6">
    <source>
        <dbReference type="Proteomes" id="UP000321514"/>
    </source>
</evidence>
<comment type="caution">
    <text evidence="3">The sequence shown here is derived from an EMBL/GenBank/DDBJ whole genome shotgun (WGS) entry which is preliminary data.</text>
</comment>
<keyword evidence="5" id="KW-1185">Reference proteome</keyword>
<dbReference type="AlphaFoldDB" id="A0A511THA6"/>
<evidence type="ECO:0000259" key="2">
    <source>
        <dbReference type="Pfam" id="PF13239"/>
    </source>
</evidence>
<organism evidence="3 6">
    <name type="scientific">Myxococcus fulvus</name>
    <dbReference type="NCBI Taxonomy" id="33"/>
    <lineage>
        <taxon>Bacteria</taxon>
        <taxon>Pseudomonadati</taxon>
        <taxon>Myxococcota</taxon>
        <taxon>Myxococcia</taxon>
        <taxon>Myxococcales</taxon>
        <taxon>Cystobacterineae</taxon>
        <taxon>Myxococcaceae</taxon>
        <taxon>Myxococcus</taxon>
    </lineage>
</organism>
<dbReference type="InterPro" id="IPR025698">
    <property type="entry name" value="2TM_dom"/>
</dbReference>
<evidence type="ECO:0000313" key="4">
    <source>
        <dbReference type="EMBL" id="SEU38291.1"/>
    </source>
</evidence>
<dbReference type="OrthoDB" id="3782725at2"/>
<keyword evidence="1" id="KW-0812">Transmembrane</keyword>
<proteinExistence type="predicted"/>
<evidence type="ECO:0000313" key="3">
    <source>
        <dbReference type="EMBL" id="GEN13023.1"/>
    </source>
</evidence>
<dbReference type="STRING" id="1334629.MFUL124B02_09790"/>
<dbReference type="EMBL" id="FOIB01000013">
    <property type="protein sequence ID" value="SEU38291.1"/>
    <property type="molecule type" value="Genomic_DNA"/>
</dbReference>
<reference evidence="3 6" key="2">
    <citation type="submission" date="2019-07" db="EMBL/GenBank/DDBJ databases">
        <title>Whole genome shotgun sequence of Myxococcus fulvus NBRC 100333.</title>
        <authorList>
            <person name="Hosoyama A."/>
            <person name="Uohara A."/>
            <person name="Ohji S."/>
            <person name="Ichikawa N."/>
        </authorList>
    </citation>
    <scope>NUCLEOTIDE SEQUENCE [LARGE SCALE GENOMIC DNA]</scope>
    <source>
        <strain evidence="3 6">NBRC 100333</strain>
    </source>
</reference>
<dbReference type="EMBL" id="BJXR01000072">
    <property type="protein sequence ID" value="GEN13023.1"/>
    <property type="molecule type" value="Genomic_DNA"/>
</dbReference>
<feature type="transmembrane region" description="Helical" evidence="1">
    <location>
        <begin position="105"/>
        <end position="125"/>
    </location>
</feature>
<keyword evidence="1" id="KW-1133">Transmembrane helix</keyword>
<sequence>MAETRTQAPATHFTEAEAADIIREASTHALKSRAHERKLTREEVLAMAREMGLSEASVEAALATRGKKDEDRLKLRKDLLGLATHGLSYTIVIGALTLIDLLSGPTWFVVWPALGWGIGLAFHTMGVTMGMARRALNVPEDE</sequence>
<evidence type="ECO:0000256" key="1">
    <source>
        <dbReference type="SAM" id="Phobius"/>
    </source>
</evidence>
<dbReference type="Pfam" id="PF13239">
    <property type="entry name" value="2TM"/>
    <property type="match status" value="1"/>
</dbReference>
<reference evidence="4 5" key="1">
    <citation type="submission" date="2016-10" db="EMBL/GenBank/DDBJ databases">
        <authorList>
            <person name="Varghese N."/>
            <person name="Submissions S."/>
        </authorList>
    </citation>
    <scope>NUCLEOTIDE SEQUENCE [LARGE SCALE GENOMIC DNA]</scope>
    <source>
        <strain evidence="4 5">DSM 16525</strain>
    </source>
</reference>
<protein>
    <submittedName>
        <fullName evidence="4">2TM domain-containing protein</fullName>
    </submittedName>
</protein>
<gene>
    <name evidence="3" type="ORF">MFU01_80600</name>
    <name evidence="4" type="ORF">SAMN05443572_11314</name>
</gene>
<feature type="domain" description="2TM" evidence="2">
    <location>
        <begin position="77"/>
        <end position="127"/>
    </location>
</feature>
<feature type="transmembrane region" description="Helical" evidence="1">
    <location>
        <begin position="79"/>
        <end position="99"/>
    </location>
</feature>
<name>A0A511THA6_MYXFU</name>
<accession>A0A511THA6</accession>